<accession>A0A327NUG8</accession>
<keyword evidence="3" id="KW-1185">Reference proteome</keyword>
<dbReference type="Pfam" id="PF13577">
    <property type="entry name" value="SnoaL_4"/>
    <property type="match status" value="1"/>
</dbReference>
<comment type="caution">
    <text evidence="2">The sequence shown here is derived from an EMBL/GenBank/DDBJ whole genome shotgun (WGS) entry which is preliminary data.</text>
</comment>
<evidence type="ECO:0000313" key="3">
    <source>
        <dbReference type="Proteomes" id="UP000249016"/>
    </source>
</evidence>
<dbReference type="SUPFAM" id="SSF54427">
    <property type="entry name" value="NTF2-like"/>
    <property type="match status" value="1"/>
</dbReference>
<dbReference type="OrthoDB" id="2599042at2"/>
<feature type="domain" description="SnoaL-like" evidence="1">
    <location>
        <begin position="3"/>
        <end position="131"/>
    </location>
</feature>
<proteinExistence type="predicted"/>
<dbReference type="InterPro" id="IPR032710">
    <property type="entry name" value="NTF2-like_dom_sf"/>
</dbReference>
<evidence type="ECO:0000313" key="2">
    <source>
        <dbReference type="EMBL" id="RAI78385.1"/>
    </source>
</evidence>
<dbReference type="Proteomes" id="UP000249016">
    <property type="component" value="Unassembled WGS sequence"/>
</dbReference>
<name>A0A327NUG8_9BACT</name>
<protein>
    <recommendedName>
        <fullName evidence="1">SnoaL-like domain-containing protein</fullName>
    </recommendedName>
</protein>
<dbReference type="InterPro" id="IPR037401">
    <property type="entry name" value="SnoaL-like"/>
</dbReference>
<dbReference type="EMBL" id="QLII01000001">
    <property type="protein sequence ID" value="RAI78385.1"/>
    <property type="molecule type" value="Genomic_DNA"/>
</dbReference>
<organism evidence="2 3">
    <name type="scientific">Spirosoma telluris</name>
    <dbReference type="NCBI Taxonomy" id="2183553"/>
    <lineage>
        <taxon>Bacteria</taxon>
        <taxon>Pseudomonadati</taxon>
        <taxon>Bacteroidota</taxon>
        <taxon>Cytophagia</taxon>
        <taxon>Cytophagales</taxon>
        <taxon>Cytophagaceae</taxon>
        <taxon>Spirosoma</taxon>
    </lineage>
</organism>
<gene>
    <name evidence="2" type="ORF">HMF3257_08435</name>
</gene>
<reference evidence="2 3" key="1">
    <citation type="submission" date="2018-06" db="EMBL/GenBank/DDBJ databases">
        <title>Spirosoma sp. HMF3257 Genome sequencing and assembly.</title>
        <authorList>
            <person name="Kang H."/>
            <person name="Cha I."/>
            <person name="Kim H."/>
            <person name="Kang J."/>
            <person name="Joh K."/>
        </authorList>
    </citation>
    <scope>NUCLEOTIDE SEQUENCE [LARGE SCALE GENOMIC DNA]</scope>
    <source>
        <strain evidence="2 3">HMF3257</strain>
    </source>
</reference>
<dbReference type="Gene3D" id="3.10.450.50">
    <property type="match status" value="1"/>
</dbReference>
<evidence type="ECO:0000259" key="1">
    <source>
        <dbReference type="Pfam" id="PF13577"/>
    </source>
</evidence>
<sequence length="145" mass="16268">MTEVRDKLDLTELVNRLFMYTDDRNWQGLINEIFTTDVYLDMESNGGAPPGMVTAQAITDGWHQGFQGVDAIHHQGGHYLITVNGDQADVYGYAVATHYRTAAIHGKTRTFVGSYDIKAERTGNGWRINHLKYNLKYADGNASLQ</sequence>
<dbReference type="AlphaFoldDB" id="A0A327NUG8"/>